<proteinExistence type="predicted"/>
<dbReference type="AlphaFoldDB" id="A0A8G2BXK6"/>
<name>A0A8G2BXK6_9BACT</name>
<gene>
    <name evidence="2" type="ORF">SAMN05444001_11388</name>
</gene>
<evidence type="ECO:0000313" key="2">
    <source>
        <dbReference type="EMBL" id="SEG05852.1"/>
    </source>
</evidence>
<evidence type="ECO:0000259" key="1">
    <source>
        <dbReference type="PROSITE" id="PS50943"/>
    </source>
</evidence>
<dbReference type="InterPro" id="IPR001387">
    <property type="entry name" value="Cro/C1-type_HTH"/>
</dbReference>
<protein>
    <recommendedName>
        <fullName evidence="1">HTH cro/C1-type domain-containing protein</fullName>
    </recommendedName>
</protein>
<dbReference type="PROSITE" id="PS50943">
    <property type="entry name" value="HTH_CROC1"/>
    <property type="match status" value="1"/>
</dbReference>
<feature type="domain" description="HTH cro/C1-type" evidence="1">
    <location>
        <begin position="26"/>
        <end position="68"/>
    </location>
</feature>
<evidence type="ECO:0000313" key="3">
    <source>
        <dbReference type="Proteomes" id="UP000236725"/>
    </source>
</evidence>
<sequence>MASELTIRFKEAYDYLLSMGEVTGYKDFATKIGISTSMITEIFKGRSNVGATALQNIVLIFKIDGNWLLAGIGEITQNNAAEQLNSPSEAKKVLLNTQKDESILYKIYKEKDEEVGNLKEYIGRLKAYIEFLENKKQKEEIE</sequence>
<organism evidence="2 3">
    <name type="scientific">Parabacteroides chinchillae</name>
    <dbReference type="NCBI Taxonomy" id="871327"/>
    <lineage>
        <taxon>Bacteria</taxon>
        <taxon>Pseudomonadati</taxon>
        <taxon>Bacteroidota</taxon>
        <taxon>Bacteroidia</taxon>
        <taxon>Bacteroidales</taxon>
        <taxon>Tannerellaceae</taxon>
        <taxon>Parabacteroides</taxon>
    </lineage>
</organism>
<keyword evidence="3" id="KW-1185">Reference proteome</keyword>
<dbReference type="InterPro" id="IPR010982">
    <property type="entry name" value="Lambda_DNA-bd_dom_sf"/>
</dbReference>
<dbReference type="Gene3D" id="1.10.260.40">
    <property type="entry name" value="lambda repressor-like DNA-binding domains"/>
    <property type="match status" value="1"/>
</dbReference>
<dbReference type="GO" id="GO:0003677">
    <property type="term" value="F:DNA binding"/>
    <property type="evidence" value="ECO:0007669"/>
    <property type="project" value="InterPro"/>
</dbReference>
<reference evidence="2 3" key="1">
    <citation type="submission" date="2016-10" db="EMBL/GenBank/DDBJ databases">
        <authorList>
            <person name="Varghese N."/>
            <person name="Submissions S."/>
        </authorList>
    </citation>
    <scope>NUCLEOTIDE SEQUENCE [LARGE SCALE GENOMIC DNA]</scope>
    <source>
        <strain evidence="2 3">DSM 29073</strain>
    </source>
</reference>
<comment type="caution">
    <text evidence="2">The sequence shown here is derived from an EMBL/GenBank/DDBJ whole genome shotgun (WGS) entry which is preliminary data.</text>
</comment>
<dbReference type="EMBL" id="FNVS01000013">
    <property type="protein sequence ID" value="SEG05852.1"/>
    <property type="molecule type" value="Genomic_DNA"/>
</dbReference>
<dbReference type="CDD" id="cd00093">
    <property type="entry name" value="HTH_XRE"/>
    <property type="match status" value="1"/>
</dbReference>
<accession>A0A8G2BXK6</accession>
<dbReference type="Proteomes" id="UP000236725">
    <property type="component" value="Unassembled WGS sequence"/>
</dbReference>
<dbReference type="RefSeq" id="WP_103983827.1">
    <property type="nucleotide sequence ID" value="NZ_FNVS01000013.1"/>
</dbReference>
<dbReference type="SUPFAM" id="SSF47413">
    <property type="entry name" value="lambda repressor-like DNA-binding domains"/>
    <property type="match status" value="1"/>
</dbReference>